<feature type="compositionally biased region" description="Polar residues" evidence="9">
    <location>
        <begin position="808"/>
        <end position="821"/>
    </location>
</feature>
<accession>A0ABR4DWX6</accession>
<protein>
    <recommendedName>
        <fullName evidence="10">C2H2-type domain-containing protein</fullName>
    </recommendedName>
</protein>
<feature type="region of interest" description="Disordered" evidence="9">
    <location>
        <begin position="138"/>
        <end position="179"/>
    </location>
</feature>
<evidence type="ECO:0000256" key="5">
    <source>
        <dbReference type="ARBA" id="ARBA00023015"/>
    </source>
</evidence>
<keyword evidence="4" id="KW-0862">Zinc</keyword>
<evidence type="ECO:0000313" key="11">
    <source>
        <dbReference type="EMBL" id="KAL2273749.1"/>
    </source>
</evidence>
<comment type="caution">
    <text evidence="11">The sequence shown here is derived from an EMBL/GenBank/DDBJ whole genome shotgun (WGS) entry which is preliminary data.</text>
</comment>
<evidence type="ECO:0000259" key="10">
    <source>
        <dbReference type="PROSITE" id="PS50157"/>
    </source>
</evidence>
<keyword evidence="2" id="KW-0479">Metal-binding</keyword>
<evidence type="ECO:0000256" key="6">
    <source>
        <dbReference type="ARBA" id="ARBA00023163"/>
    </source>
</evidence>
<dbReference type="InterPro" id="IPR013087">
    <property type="entry name" value="Znf_C2H2_type"/>
</dbReference>
<evidence type="ECO:0000256" key="1">
    <source>
        <dbReference type="ARBA" id="ARBA00004123"/>
    </source>
</evidence>
<dbReference type="Gene3D" id="3.30.160.60">
    <property type="entry name" value="Classic Zinc Finger"/>
    <property type="match status" value="2"/>
</dbReference>
<evidence type="ECO:0000256" key="7">
    <source>
        <dbReference type="ARBA" id="ARBA00023242"/>
    </source>
</evidence>
<proteinExistence type="predicted"/>
<keyword evidence="6" id="KW-0804">Transcription</keyword>
<feature type="region of interest" description="Disordered" evidence="9">
    <location>
        <begin position="482"/>
        <end position="529"/>
    </location>
</feature>
<feature type="compositionally biased region" description="Polar residues" evidence="9">
    <location>
        <begin position="155"/>
        <end position="165"/>
    </location>
</feature>
<dbReference type="Proteomes" id="UP001600888">
    <property type="component" value="Unassembled WGS sequence"/>
</dbReference>
<dbReference type="PROSITE" id="PS00028">
    <property type="entry name" value="ZINC_FINGER_C2H2_1"/>
    <property type="match status" value="3"/>
</dbReference>
<dbReference type="EMBL" id="JBAWTH010000174">
    <property type="protein sequence ID" value="KAL2273749.1"/>
    <property type="molecule type" value="Genomic_DNA"/>
</dbReference>
<feature type="domain" description="C2H2-type" evidence="10">
    <location>
        <begin position="216"/>
        <end position="243"/>
    </location>
</feature>
<reference evidence="11 12" key="1">
    <citation type="submission" date="2024-03" db="EMBL/GenBank/DDBJ databases">
        <title>A high-quality draft genome sequence of Diaporthe vaccinii, a causative agent of upright dieback and viscid rot disease in cranberry plants.</title>
        <authorList>
            <person name="Sarrasin M."/>
            <person name="Lang B.F."/>
            <person name="Burger G."/>
        </authorList>
    </citation>
    <scope>NUCLEOTIDE SEQUENCE [LARGE SCALE GENOMIC DNA]</scope>
    <source>
        <strain evidence="11 12">IS7</strain>
    </source>
</reference>
<keyword evidence="3 8" id="KW-0863">Zinc-finger</keyword>
<dbReference type="PROSITE" id="PS50157">
    <property type="entry name" value="ZINC_FINGER_C2H2_2"/>
    <property type="match status" value="3"/>
</dbReference>
<dbReference type="PANTHER" id="PTHR46179:SF13">
    <property type="entry name" value="C2H2-TYPE DOMAIN-CONTAINING PROTEIN"/>
    <property type="match status" value="1"/>
</dbReference>
<dbReference type="SUPFAM" id="SSF57667">
    <property type="entry name" value="beta-beta-alpha zinc fingers"/>
    <property type="match status" value="1"/>
</dbReference>
<feature type="region of interest" description="Disordered" evidence="9">
    <location>
        <begin position="420"/>
        <end position="443"/>
    </location>
</feature>
<comment type="subcellular location">
    <subcellularLocation>
        <location evidence="1">Nucleus</location>
    </subcellularLocation>
</comment>
<dbReference type="InterPro" id="IPR036236">
    <property type="entry name" value="Znf_C2H2_sf"/>
</dbReference>
<dbReference type="InterPro" id="IPR051061">
    <property type="entry name" value="Zinc_finger_trans_reg"/>
</dbReference>
<keyword evidence="5" id="KW-0805">Transcription regulation</keyword>
<feature type="region of interest" description="Disordered" evidence="9">
    <location>
        <begin position="794"/>
        <end position="839"/>
    </location>
</feature>
<name>A0ABR4DWX6_9PEZI</name>
<evidence type="ECO:0000256" key="8">
    <source>
        <dbReference type="PROSITE-ProRule" id="PRU00042"/>
    </source>
</evidence>
<feature type="domain" description="C2H2-type" evidence="10">
    <location>
        <begin position="627"/>
        <end position="656"/>
    </location>
</feature>
<evidence type="ECO:0000256" key="3">
    <source>
        <dbReference type="ARBA" id="ARBA00022771"/>
    </source>
</evidence>
<evidence type="ECO:0000313" key="12">
    <source>
        <dbReference type="Proteomes" id="UP001600888"/>
    </source>
</evidence>
<evidence type="ECO:0000256" key="2">
    <source>
        <dbReference type="ARBA" id="ARBA00022723"/>
    </source>
</evidence>
<evidence type="ECO:0000256" key="9">
    <source>
        <dbReference type="SAM" id="MobiDB-lite"/>
    </source>
</evidence>
<keyword evidence="12" id="KW-1185">Reference proteome</keyword>
<dbReference type="SMART" id="SM00355">
    <property type="entry name" value="ZnF_C2H2"/>
    <property type="match status" value="6"/>
</dbReference>
<organism evidence="11 12">
    <name type="scientific">Diaporthe vaccinii</name>
    <dbReference type="NCBI Taxonomy" id="105482"/>
    <lineage>
        <taxon>Eukaryota</taxon>
        <taxon>Fungi</taxon>
        <taxon>Dikarya</taxon>
        <taxon>Ascomycota</taxon>
        <taxon>Pezizomycotina</taxon>
        <taxon>Sordariomycetes</taxon>
        <taxon>Sordariomycetidae</taxon>
        <taxon>Diaporthales</taxon>
        <taxon>Diaporthaceae</taxon>
        <taxon>Diaporthe</taxon>
        <taxon>Diaporthe eres species complex</taxon>
    </lineage>
</organism>
<dbReference type="PANTHER" id="PTHR46179">
    <property type="entry name" value="ZINC FINGER PROTEIN"/>
    <property type="match status" value="1"/>
</dbReference>
<feature type="compositionally biased region" description="Polar residues" evidence="9">
    <location>
        <begin position="420"/>
        <end position="438"/>
    </location>
</feature>
<keyword evidence="7" id="KW-0539">Nucleus</keyword>
<sequence>MAEQTSFAIPEQRSASTFMLPTSSFQGSIDGRPRPLEPDLTSSGIALPAPIPGFIDTLGDLQTSGINRNPQSPEAFARPAARNPILDWYTSQEKPWDPIHGRAAALPRAGDLRGGRLNYRLSGPAYSVYRESHVPSECETTGPGALPSDSGYHSRATQSVFNGSTCGDADRSGENGSISSHLAGLQVDRPSFSSESWGQTSLQTTPLPSCVDSGSLICPTCNQTVRTKSELKKHKQKHEKPHHCDVPGCTRTEGFSTPNDVDRHKRSCHPEQRANGKYYRCIVQGCRKKEKKWPRADNFRQHLKRVHSLHARDDDLEAYVYKETVSPGPDLAGLGSVGDDLRMDASHSDTWPVYDLRTTLQAIQEQAPRYSSNLGYSGQQMNQYQDANVTHQQLQLMASNDSEDQLSQTAIQISPVNSADGSASIQLENSQSQRQEQQALEGVHDTTCDEQFNESDYLNDESTNENELCDERVDTIAQAEVQMSDIEDPRQSPDDIVQTAQDDGDSTSSESESEDAQECPTRPENSETLDAVSLATVTAPSVRDRPAFDEAVNTSRAEYPAGAEPPLEGSRIVNNRHRASELIKALEDQGALADLLEELGYQKPRQSDRRTPTTHSVASVTSDSSQVICDEPNCGKVFPRPCELKKHKKRHEKPYGCTFPQCPKRFGSKNDWKRHENSQHCQFELWKCSEPSRVDPNESCGKACHRREQFRAHVSKDHGIMDPAEIDRRLDYCRVGRDCESRFWCGFCKIIVETSGRGLKAGTERFNHIDDHYSGRIPPRMDISEWKSVDPDLPARSLISPGSDRDNLNGSTQAPSPSLSGPGNGRKREALAQQSTPRKRPRVAVETLWFCCHCGNPSLTSTTATCFMDTCDSHLRCTNCRVHVVPPEQ</sequence>
<gene>
    <name evidence="11" type="ORF">FJTKL_04131</name>
</gene>
<evidence type="ECO:0000256" key="4">
    <source>
        <dbReference type="ARBA" id="ARBA00022833"/>
    </source>
</evidence>
<feature type="domain" description="C2H2-type" evidence="10">
    <location>
        <begin position="655"/>
        <end position="680"/>
    </location>
</feature>